<dbReference type="GeneID" id="120250037"/>
<dbReference type="FunFam" id="4.10.1060.10:FF:000014">
    <property type="entry name" value="Putative zinc finger, RanBP2-type"/>
    <property type="match status" value="1"/>
</dbReference>
<feature type="compositionally biased region" description="Basic and acidic residues" evidence="5">
    <location>
        <begin position="823"/>
        <end position="844"/>
    </location>
</feature>
<evidence type="ECO:0000256" key="1">
    <source>
        <dbReference type="ARBA" id="ARBA00022723"/>
    </source>
</evidence>
<feature type="compositionally biased region" description="Basic and acidic residues" evidence="5">
    <location>
        <begin position="680"/>
        <end position="698"/>
    </location>
</feature>
<dbReference type="Pfam" id="PF00641">
    <property type="entry name" value="Zn_ribbon_RanBP"/>
    <property type="match status" value="2"/>
</dbReference>
<evidence type="ECO:0000313" key="7">
    <source>
        <dbReference type="Proteomes" id="UP001515500"/>
    </source>
</evidence>
<feature type="domain" description="RanBP2-type" evidence="6">
    <location>
        <begin position="339"/>
        <end position="368"/>
    </location>
</feature>
<keyword evidence="2 4" id="KW-0863">Zinc-finger</keyword>
<gene>
    <name evidence="8" type="primary">LOC120250037</name>
</gene>
<feature type="compositionally biased region" description="Acidic residues" evidence="5">
    <location>
        <begin position="614"/>
        <end position="629"/>
    </location>
</feature>
<feature type="compositionally biased region" description="Basic and acidic residues" evidence="5">
    <location>
        <begin position="476"/>
        <end position="494"/>
    </location>
</feature>
<feature type="compositionally biased region" description="Basic and acidic residues" evidence="5">
    <location>
        <begin position="755"/>
        <end position="776"/>
    </location>
</feature>
<dbReference type="Proteomes" id="UP001515500">
    <property type="component" value="Chromosome 19"/>
</dbReference>
<feature type="compositionally biased region" description="Polar residues" evidence="5">
    <location>
        <begin position="78"/>
        <end position="94"/>
    </location>
</feature>
<dbReference type="PROSITE" id="PS50199">
    <property type="entry name" value="ZF_RANBP2_2"/>
    <property type="match status" value="2"/>
</dbReference>
<name>A0AB40AIN8_DIOCR</name>
<feature type="compositionally biased region" description="Basic and acidic residues" evidence="5">
    <location>
        <begin position="708"/>
        <end position="742"/>
    </location>
</feature>
<dbReference type="PROSITE" id="PS01358">
    <property type="entry name" value="ZF_RANBP2_1"/>
    <property type="match status" value="2"/>
</dbReference>
<feature type="region of interest" description="Disordered" evidence="5">
    <location>
        <begin position="452"/>
        <end position="905"/>
    </location>
</feature>
<dbReference type="Gene3D" id="4.10.1060.10">
    <property type="entry name" value="Zinc finger, RanBP2-type"/>
    <property type="match status" value="2"/>
</dbReference>
<dbReference type="PANTHER" id="PTHR23111">
    <property type="entry name" value="ZINC FINGER PROTEIN"/>
    <property type="match status" value="1"/>
</dbReference>
<feature type="compositionally biased region" description="Acidic residues" evidence="5">
    <location>
        <begin position="569"/>
        <end position="578"/>
    </location>
</feature>
<dbReference type="GO" id="GO:0005737">
    <property type="term" value="C:cytoplasm"/>
    <property type="evidence" value="ECO:0007669"/>
    <property type="project" value="TreeGrafter"/>
</dbReference>
<feature type="compositionally biased region" description="Basic and acidic residues" evidence="5">
    <location>
        <begin position="789"/>
        <end position="810"/>
    </location>
</feature>
<feature type="compositionally biased region" description="Basic and acidic residues" evidence="5">
    <location>
        <begin position="454"/>
        <end position="464"/>
    </location>
</feature>
<protein>
    <submittedName>
        <fullName evidence="8">Uncharacterized protein LOC120250037</fullName>
    </submittedName>
</protein>
<evidence type="ECO:0000256" key="2">
    <source>
        <dbReference type="ARBA" id="ARBA00022771"/>
    </source>
</evidence>
<dbReference type="PANTHER" id="PTHR23111:SF29">
    <property type="entry name" value="OS07G0404300 PROTEIN"/>
    <property type="match status" value="1"/>
</dbReference>
<accession>A0AB40AIN8</accession>
<dbReference type="GO" id="GO:0003729">
    <property type="term" value="F:mRNA binding"/>
    <property type="evidence" value="ECO:0007669"/>
    <property type="project" value="TreeGrafter"/>
</dbReference>
<keyword evidence="3" id="KW-0862">Zinc</keyword>
<feature type="compositionally biased region" description="Acidic residues" evidence="5">
    <location>
        <begin position="655"/>
        <end position="670"/>
    </location>
</feature>
<evidence type="ECO:0000256" key="3">
    <source>
        <dbReference type="ARBA" id="ARBA00022833"/>
    </source>
</evidence>
<keyword evidence="7" id="KW-1185">Reference proteome</keyword>
<dbReference type="InterPro" id="IPR036443">
    <property type="entry name" value="Znf_RanBP2_sf"/>
</dbReference>
<dbReference type="InterPro" id="IPR001876">
    <property type="entry name" value="Znf_RanBP2"/>
</dbReference>
<feature type="compositionally biased region" description="Basic and acidic residues" evidence="5">
    <location>
        <begin position="529"/>
        <end position="542"/>
    </location>
</feature>
<dbReference type="GO" id="GO:0008270">
    <property type="term" value="F:zinc ion binding"/>
    <property type="evidence" value="ECO:0007669"/>
    <property type="project" value="UniProtKB-KW"/>
</dbReference>
<feature type="compositionally biased region" description="Basic and acidic residues" evidence="5">
    <location>
        <begin position="894"/>
        <end position="905"/>
    </location>
</feature>
<feature type="region of interest" description="Disordered" evidence="5">
    <location>
        <begin position="308"/>
        <end position="335"/>
    </location>
</feature>
<keyword evidence="1" id="KW-0479">Metal-binding</keyword>
<feature type="domain" description="RanBP2-type" evidence="6">
    <location>
        <begin position="372"/>
        <end position="401"/>
    </location>
</feature>
<organism evidence="7 8">
    <name type="scientific">Dioscorea cayennensis subsp. rotundata</name>
    <name type="common">White Guinea yam</name>
    <name type="synonym">Dioscorea rotundata</name>
    <dbReference type="NCBI Taxonomy" id="55577"/>
    <lineage>
        <taxon>Eukaryota</taxon>
        <taxon>Viridiplantae</taxon>
        <taxon>Streptophyta</taxon>
        <taxon>Embryophyta</taxon>
        <taxon>Tracheophyta</taxon>
        <taxon>Spermatophyta</taxon>
        <taxon>Magnoliopsida</taxon>
        <taxon>Liliopsida</taxon>
        <taxon>Dioscoreales</taxon>
        <taxon>Dioscoreaceae</taxon>
        <taxon>Dioscorea</taxon>
    </lineage>
</organism>
<feature type="region of interest" description="Disordered" evidence="5">
    <location>
        <begin position="399"/>
        <end position="420"/>
    </location>
</feature>
<dbReference type="SUPFAM" id="SSF90209">
    <property type="entry name" value="Ran binding protein zinc finger-like"/>
    <property type="match status" value="1"/>
</dbReference>
<reference evidence="8" key="1">
    <citation type="submission" date="2025-08" db="UniProtKB">
        <authorList>
            <consortium name="RefSeq"/>
        </authorList>
    </citation>
    <scope>IDENTIFICATION</scope>
</reference>
<evidence type="ECO:0000256" key="4">
    <source>
        <dbReference type="PROSITE-ProRule" id="PRU00322"/>
    </source>
</evidence>
<dbReference type="RefSeq" id="XP_039114716.1">
    <property type="nucleotide sequence ID" value="XM_039258782.1"/>
</dbReference>
<evidence type="ECO:0000256" key="5">
    <source>
        <dbReference type="SAM" id="MobiDB-lite"/>
    </source>
</evidence>
<feature type="compositionally biased region" description="Acidic residues" evidence="5">
    <location>
        <begin position="504"/>
        <end position="517"/>
    </location>
</feature>
<dbReference type="AlphaFoldDB" id="A0AB40AIN8"/>
<dbReference type="SMART" id="SM00547">
    <property type="entry name" value="ZnF_RBZ"/>
    <property type="match status" value="2"/>
</dbReference>
<evidence type="ECO:0000259" key="6">
    <source>
        <dbReference type="PROSITE" id="PS50199"/>
    </source>
</evidence>
<feature type="compositionally biased region" description="Pro residues" evidence="5">
    <location>
        <begin position="308"/>
        <end position="326"/>
    </location>
</feature>
<feature type="region of interest" description="Disordered" evidence="5">
    <location>
        <begin position="77"/>
        <end position="105"/>
    </location>
</feature>
<evidence type="ECO:0000313" key="8">
    <source>
        <dbReference type="RefSeq" id="XP_039114716.1"/>
    </source>
</evidence>
<feature type="compositionally biased region" description="Basic and acidic residues" evidence="5">
    <location>
        <begin position="857"/>
        <end position="870"/>
    </location>
</feature>
<sequence length="905" mass="103612">MTSAVLSFLLRRHRRHGFSSPGILTRYLSTASPQSQEPDSKPHPATSSLSARLSFVFDHLDSLDREREAKDQALQRLRSWNQSHPPQPSVSTSDPPLEDKEKEESVADVFKRDVELVHPWPEWIELMERLAGQKYFELGMKPKDEEQFAKDVGIDLSGIRDDTGYDFSRDWITVRNACMNFGRDRFDILRSLARKDIQTLVGHGCPSMDPKVVFSAKLLRKYTHIDEGDVCSSCSLRNTCGRGYILTRKEDEARTLDVIRILLTYGFDHVKGTVENKPLMKMKSVKTVVRKLLHEVVKLSAVPIDPNLPPPVIKKPPPKVKQPPPPPKKRVGRDDVEMKKGDWLCPKCDFMNFAKNTVCLQCDAKRPKRQLLPGEWECPKCNFLNYRRNMACFHCEHKRPPDEYTENQNQSMESGPRTRLDRATRMSDVSNAWNFDFDDNESDGADVAAFEFGDSSKSREDSSLDGRQQGGSARGFDGDIREPSRTARSHDGRNTESPSRMGFDDFDDEEDDVDNYELDASSNNSMGEVSRRNFSEFEKTSDSEDLSDLDNYSSRSSRMKKNYKSASDDVGDYVESEDDLRNHPQWRSSHVADSRQKAGSRRGNHPSKDLSFGSDDDLMSDIDDDIDDDFQSKQRNGRHGDIVGRKATGRRNNSDSEEELLLDSESEDDDNPRMRGNRGFSDRRGSSRSREFQSNDRMHGKRNSFGYGKRDTFSRGSGREQWNEDSRFHEDKEGFRPRDSRRNGRGPPRNSYGGRRAEDGQFHKDKEGFRPRDSGRNGRGTPRNSYGGRRAEDGQFHKDKEGFRPRDSGRNGRGAPRNGYGGRRVEDGQFHEDKEGFRPRDSGRNGRGAPRNGYGGRRVDEGFQRFDRHANGRGFGNRQHGRRNQFTDYSGDYDENRAHRRVIER</sequence>
<proteinExistence type="predicted"/>